<dbReference type="EMBL" id="JQ844277">
    <property type="protein sequence ID" value="AGS54113.1"/>
    <property type="molecule type" value="Genomic_DNA"/>
</dbReference>
<reference evidence="1" key="1">
    <citation type="submission" date="2012-03" db="EMBL/GenBank/DDBJ databases">
        <title>Functional metagenomics reveals considerable lignocellulase gene clusters in the gut microbiome of a wood-feeding higher termite.</title>
        <authorList>
            <person name="Liu N."/>
        </authorList>
    </citation>
    <scope>NUCLEOTIDE SEQUENCE</scope>
</reference>
<proteinExistence type="predicted"/>
<dbReference type="AlphaFoldDB" id="A0A806K2S1"/>
<accession>A0A806K2S1</accession>
<evidence type="ECO:0000313" key="1">
    <source>
        <dbReference type="EMBL" id="AGS54113.1"/>
    </source>
</evidence>
<organism evidence="1">
    <name type="scientific">uncultured bacterium contig00021</name>
    <dbReference type="NCBI Taxonomy" id="1181511"/>
    <lineage>
        <taxon>Bacteria</taxon>
        <taxon>environmental samples</taxon>
    </lineage>
</organism>
<name>A0A806K2S1_9BACT</name>
<sequence>MNNAKTAKTAFFVTILLLAAANVFGQTGLLRLSNYSNLFLNRVGRLDSKYLYPASDEDYDRFCVLGGDIEKIDIPLEISLFSYYSPDVNQIRPPEADAILPANNPRLADQKLGAAVFQEIQILRFLNDTAAVTRHEAVLRFITDRGNVTRQEVEAFYRNNIRALISDVVDEEFRYPGEQIRRNNQAGINTVPPAFINEVKQKITNFFLTPNQQNLNDLKNLTTALELRSRYADITKAWSLANAFGDTAGANRRLSQAQEYQSRLNSITRNLNMPDNFRIADDNPSFWLYVKFAYNGSIRQLNQEIARMVDDVPRVD</sequence>
<protein>
    <submittedName>
        <fullName evidence="1">Uncharacterized protein</fullName>
    </submittedName>
</protein>